<organism evidence="2 3">
    <name type="scientific">Mycolicibacterium rutilum</name>
    <name type="common">Mycobacterium rutilum</name>
    <dbReference type="NCBI Taxonomy" id="370526"/>
    <lineage>
        <taxon>Bacteria</taxon>
        <taxon>Bacillati</taxon>
        <taxon>Actinomycetota</taxon>
        <taxon>Actinomycetes</taxon>
        <taxon>Mycobacteriales</taxon>
        <taxon>Mycobacteriaceae</taxon>
        <taxon>Mycolicibacterium</taxon>
    </lineage>
</organism>
<dbReference type="SMART" id="SM00331">
    <property type="entry name" value="PP2C_SIG"/>
    <property type="match status" value="1"/>
</dbReference>
<accession>A0A1H6IK62</accession>
<name>A0A1H6IK62_MYCRU</name>
<feature type="domain" description="PPM-type phosphatase" evidence="1">
    <location>
        <begin position="11"/>
        <end position="237"/>
    </location>
</feature>
<dbReference type="SMART" id="SM00332">
    <property type="entry name" value="PP2Cc"/>
    <property type="match status" value="1"/>
</dbReference>
<dbReference type="SUPFAM" id="SSF81606">
    <property type="entry name" value="PP2C-like"/>
    <property type="match status" value="1"/>
</dbReference>
<dbReference type="InterPro" id="IPR036457">
    <property type="entry name" value="PPM-type-like_dom_sf"/>
</dbReference>
<dbReference type="PROSITE" id="PS51746">
    <property type="entry name" value="PPM_2"/>
    <property type="match status" value="1"/>
</dbReference>
<evidence type="ECO:0000313" key="3">
    <source>
        <dbReference type="Proteomes" id="UP000182915"/>
    </source>
</evidence>
<dbReference type="STRING" id="370526.SAMN04489835_0143"/>
<sequence>MTHIAVTAFTDTGLVRKRNEDALLIGGWSCQAAVGSVVSMRFSADAPFVAAVADGMGGHAGGDLASRVALGAIAEVSTHWSTPDDVVNGLHQANERVFQVGQNPELRGMGTTIAGICVLDEHVVVFNVGDSRVYSVNSGFLQQVSIDDAILDAEGRPTNTITQSLGQRLPIDPHITLHPRDGSGYLLCSDGVSGMMTAAGLRAAVMTADFADAAEAIIDATRQAGAHDNFSFALISIPGAADGQ</sequence>
<dbReference type="Proteomes" id="UP000182915">
    <property type="component" value="Chromosome I"/>
</dbReference>
<proteinExistence type="predicted"/>
<dbReference type="AlphaFoldDB" id="A0A1H6IK62"/>
<evidence type="ECO:0000313" key="2">
    <source>
        <dbReference type="EMBL" id="SEH46788.1"/>
    </source>
</evidence>
<dbReference type="Gene3D" id="3.60.40.10">
    <property type="entry name" value="PPM-type phosphatase domain"/>
    <property type="match status" value="1"/>
</dbReference>
<evidence type="ECO:0000259" key="1">
    <source>
        <dbReference type="PROSITE" id="PS51746"/>
    </source>
</evidence>
<dbReference type="EMBL" id="LT629971">
    <property type="protein sequence ID" value="SEH46788.1"/>
    <property type="molecule type" value="Genomic_DNA"/>
</dbReference>
<dbReference type="RefSeq" id="WP_235632136.1">
    <property type="nucleotide sequence ID" value="NZ_LT629971.1"/>
</dbReference>
<dbReference type="Pfam" id="PF13672">
    <property type="entry name" value="PP2C_2"/>
    <property type="match status" value="1"/>
</dbReference>
<dbReference type="CDD" id="cd00143">
    <property type="entry name" value="PP2Cc"/>
    <property type="match status" value="1"/>
</dbReference>
<keyword evidence="3" id="KW-1185">Reference proteome</keyword>
<reference evidence="3" key="1">
    <citation type="submission" date="2016-10" db="EMBL/GenBank/DDBJ databases">
        <authorList>
            <person name="Varghese N."/>
            <person name="Submissions S."/>
        </authorList>
    </citation>
    <scope>NUCLEOTIDE SEQUENCE [LARGE SCALE GENOMIC DNA]</scope>
    <source>
        <strain evidence="3">DSM 45405</strain>
    </source>
</reference>
<gene>
    <name evidence="2" type="ORF">SAMN04489835_0143</name>
</gene>
<dbReference type="InterPro" id="IPR001932">
    <property type="entry name" value="PPM-type_phosphatase-like_dom"/>
</dbReference>
<protein>
    <submittedName>
        <fullName evidence="2">Serine/threonine protein phosphatase PrpC</fullName>
    </submittedName>
</protein>